<dbReference type="InterPro" id="IPR035967">
    <property type="entry name" value="SWAP/Surp_sf"/>
</dbReference>
<feature type="region of interest" description="Disordered" evidence="1">
    <location>
        <begin position="168"/>
        <end position="189"/>
    </location>
</feature>
<dbReference type="AlphaFoldDB" id="A0A915I4C7"/>
<feature type="region of interest" description="Disordered" evidence="1">
    <location>
        <begin position="226"/>
        <end position="271"/>
    </location>
</feature>
<dbReference type="SMART" id="SM00648">
    <property type="entry name" value="SWAP"/>
    <property type="match status" value="1"/>
</dbReference>
<dbReference type="InterPro" id="IPR000061">
    <property type="entry name" value="Surp"/>
</dbReference>
<dbReference type="GO" id="GO:0045292">
    <property type="term" value="P:mRNA cis splicing, via spliceosome"/>
    <property type="evidence" value="ECO:0007669"/>
    <property type="project" value="InterPro"/>
</dbReference>
<feature type="compositionally biased region" description="Polar residues" evidence="1">
    <location>
        <begin position="232"/>
        <end position="244"/>
    </location>
</feature>
<accession>A0A915I4C7</accession>
<dbReference type="GO" id="GO:0003723">
    <property type="term" value="F:RNA binding"/>
    <property type="evidence" value="ECO:0007669"/>
    <property type="project" value="InterPro"/>
</dbReference>
<dbReference type="GO" id="GO:0071013">
    <property type="term" value="C:catalytic step 2 spliceosome"/>
    <property type="evidence" value="ECO:0007669"/>
    <property type="project" value="TreeGrafter"/>
</dbReference>
<dbReference type="PANTHER" id="PTHR15316">
    <property type="entry name" value="SPLICEOSOME ASSOCIATED PROTEIN 114/SWAP SPLICING FACTOR-RELATED"/>
    <property type="match status" value="1"/>
</dbReference>
<dbReference type="GO" id="GO:0005686">
    <property type="term" value="C:U2 snRNP"/>
    <property type="evidence" value="ECO:0007669"/>
    <property type="project" value="TreeGrafter"/>
</dbReference>
<dbReference type="Gene3D" id="1.10.10.790">
    <property type="entry name" value="Surp module"/>
    <property type="match status" value="1"/>
</dbReference>
<name>A0A915I4C7_ROMCU</name>
<dbReference type="WBParaSite" id="nRc.2.0.1.t08695-RA">
    <property type="protein sequence ID" value="nRc.2.0.1.t08695-RA"/>
    <property type="gene ID" value="nRc.2.0.1.g08695"/>
</dbReference>
<dbReference type="Pfam" id="PF01805">
    <property type="entry name" value="Surp"/>
    <property type="match status" value="1"/>
</dbReference>
<evidence type="ECO:0000256" key="1">
    <source>
        <dbReference type="SAM" id="MobiDB-lite"/>
    </source>
</evidence>
<dbReference type="SUPFAM" id="SSF109905">
    <property type="entry name" value="Surp module (SWAP domain)"/>
    <property type="match status" value="1"/>
</dbReference>
<evidence type="ECO:0000259" key="2">
    <source>
        <dbReference type="PROSITE" id="PS50128"/>
    </source>
</evidence>
<sequence>MTLQLRISRLYVLQEKFLLKSEVLEQIDSGAPPVPPPPDVQPVVDRLALYVARNGPEFENMVRSGGDERFKFVNSGHPYYPYYQSRLQYYQYEIYMAYVGQTFMAALNEKTATSSSPQDVISTCAVLTANVASSNSPSTSIAEIVDESRVVTDMKPFHKPIGTSISFTFNKPKDKQSQENDLEESTSEIATDDLLLEKLNQDAPDDKANELLKEERRRKARLFLNMLKKNKTATNGGSATNSPEETNHEKIETEAAPSKVKKRRFDVMHKV</sequence>
<dbReference type="GO" id="GO:0071004">
    <property type="term" value="C:U2-type prespliceosome"/>
    <property type="evidence" value="ECO:0007669"/>
    <property type="project" value="TreeGrafter"/>
</dbReference>
<protein>
    <submittedName>
        <fullName evidence="4">SURP motif domain-containing protein</fullName>
    </submittedName>
</protein>
<dbReference type="GO" id="GO:0000381">
    <property type="term" value="P:regulation of alternative mRNA splicing, via spliceosome"/>
    <property type="evidence" value="ECO:0007669"/>
    <property type="project" value="TreeGrafter"/>
</dbReference>
<proteinExistence type="predicted"/>
<evidence type="ECO:0000313" key="3">
    <source>
        <dbReference type="Proteomes" id="UP000887565"/>
    </source>
</evidence>
<keyword evidence="3" id="KW-1185">Reference proteome</keyword>
<evidence type="ECO:0000313" key="4">
    <source>
        <dbReference type="WBParaSite" id="nRc.2.0.1.t08695-RA"/>
    </source>
</evidence>
<dbReference type="PANTHER" id="PTHR15316:SF1">
    <property type="entry name" value="SPLICING FACTOR 3A SUBUNIT 1"/>
    <property type="match status" value="1"/>
</dbReference>
<dbReference type="InterPro" id="IPR045146">
    <property type="entry name" value="SF3A1"/>
</dbReference>
<organism evidence="3 4">
    <name type="scientific">Romanomermis culicivorax</name>
    <name type="common">Nematode worm</name>
    <dbReference type="NCBI Taxonomy" id="13658"/>
    <lineage>
        <taxon>Eukaryota</taxon>
        <taxon>Metazoa</taxon>
        <taxon>Ecdysozoa</taxon>
        <taxon>Nematoda</taxon>
        <taxon>Enoplea</taxon>
        <taxon>Dorylaimia</taxon>
        <taxon>Mermithida</taxon>
        <taxon>Mermithoidea</taxon>
        <taxon>Mermithidae</taxon>
        <taxon>Romanomermis</taxon>
    </lineage>
</organism>
<reference evidence="4" key="1">
    <citation type="submission" date="2022-11" db="UniProtKB">
        <authorList>
            <consortium name="WormBaseParasite"/>
        </authorList>
    </citation>
    <scope>IDENTIFICATION</scope>
</reference>
<dbReference type="Proteomes" id="UP000887565">
    <property type="component" value="Unplaced"/>
</dbReference>
<feature type="domain" description="SURP motif" evidence="2">
    <location>
        <begin position="43"/>
        <end position="83"/>
    </location>
</feature>
<dbReference type="PROSITE" id="PS50128">
    <property type="entry name" value="SURP"/>
    <property type="match status" value="1"/>
</dbReference>